<name>A0A8K0TJ48_9PEZI</name>
<dbReference type="PRINTS" id="PR00081">
    <property type="entry name" value="GDHRDH"/>
</dbReference>
<dbReference type="Pfam" id="PF00106">
    <property type="entry name" value="adh_short"/>
    <property type="match status" value="1"/>
</dbReference>
<evidence type="ECO:0000256" key="3">
    <source>
        <dbReference type="ARBA" id="ARBA00023002"/>
    </source>
</evidence>
<evidence type="ECO:0000313" key="5">
    <source>
        <dbReference type="Proteomes" id="UP000813385"/>
    </source>
</evidence>
<keyword evidence="2" id="KW-0521">NADP</keyword>
<organism evidence="4 5">
    <name type="scientific">Plectosphaerella cucumerina</name>
    <dbReference type="NCBI Taxonomy" id="40658"/>
    <lineage>
        <taxon>Eukaryota</taxon>
        <taxon>Fungi</taxon>
        <taxon>Dikarya</taxon>
        <taxon>Ascomycota</taxon>
        <taxon>Pezizomycotina</taxon>
        <taxon>Sordariomycetes</taxon>
        <taxon>Hypocreomycetidae</taxon>
        <taxon>Glomerellales</taxon>
        <taxon>Plectosphaerellaceae</taxon>
        <taxon>Plectosphaerella</taxon>
    </lineage>
</organism>
<dbReference type="OrthoDB" id="191139at2759"/>
<dbReference type="InterPro" id="IPR002347">
    <property type="entry name" value="SDR_fam"/>
</dbReference>
<accession>A0A8K0TJ48</accession>
<keyword evidence="3" id="KW-0560">Oxidoreductase</keyword>
<keyword evidence="5" id="KW-1185">Reference proteome</keyword>
<evidence type="ECO:0000313" key="4">
    <source>
        <dbReference type="EMBL" id="KAH7363460.1"/>
    </source>
</evidence>
<dbReference type="Proteomes" id="UP000813385">
    <property type="component" value="Unassembled WGS sequence"/>
</dbReference>
<comment type="caution">
    <text evidence="4">The sequence shown here is derived from an EMBL/GenBank/DDBJ whole genome shotgun (WGS) entry which is preliminary data.</text>
</comment>
<reference evidence="4" key="1">
    <citation type="journal article" date="2021" name="Nat. Commun.">
        <title>Genetic determinants of endophytism in the Arabidopsis root mycobiome.</title>
        <authorList>
            <person name="Mesny F."/>
            <person name="Miyauchi S."/>
            <person name="Thiergart T."/>
            <person name="Pickel B."/>
            <person name="Atanasova L."/>
            <person name="Karlsson M."/>
            <person name="Huettel B."/>
            <person name="Barry K.W."/>
            <person name="Haridas S."/>
            <person name="Chen C."/>
            <person name="Bauer D."/>
            <person name="Andreopoulos W."/>
            <person name="Pangilinan J."/>
            <person name="LaButti K."/>
            <person name="Riley R."/>
            <person name="Lipzen A."/>
            <person name="Clum A."/>
            <person name="Drula E."/>
            <person name="Henrissat B."/>
            <person name="Kohler A."/>
            <person name="Grigoriev I.V."/>
            <person name="Martin F.M."/>
            <person name="Hacquard S."/>
        </authorList>
    </citation>
    <scope>NUCLEOTIDE SEQUENCE</scope>
    <source>
        <strain evidence="4">MPI-CAGE-AT-0016</strain>
    </source>
</reference>
<dbReference type="PANTHER" id="PTHR24320">
    <property type="entry name" value="RETINOL DEHYDROGENASE"/>
    <property type="match status" value="1"/>
</dbReference>
<sequence>MAAPQLASWDPLKEVPDLPGKVVFITGGSTGIGLATAKVAALRGARVYVGTRHEAKTQAALAQLRAENPSIAEDQIKRIPLDLLDLTSIVEAAATLSKLETKVDILFNLATMNRNVSESRTADGWENIIAGDYAGHFLFTNLLLPLLKTAARAPGADVRIVHFASQAPMHFLPASYVANFTSPDVLVNPVPYYPWTWRWMNSYMFVGDMVCYAVAKVALTSFAAELQRRLDAEGVPILSIAINPGNIDTDQSASCIPPMLRGLVMKTFSSVDEGVKQGLYTATSPALREGDFGGKFLMPLGQVVQLHPLVDNEKEVTALWKNTEVAINELLAKKGLQPLLAW</sequence>
<dbReference type="EMBL" id="JAGPXD010000003">
    <property type="protein sequence ID" value="KAH7363460.1"/>
    <property type="molecule type" value="Genomic_DNA"/>
</dbReference>
<dbReference type="PANTHER" id="PTHR24320:SF282">
    <property type="entry name" value="WW DOMAIN-CONTAINING OXIDOREDUCTASE"/>
    <property type="match status" value="1"/>
</dbReference>
<dbReference type="Gene3D" id="3.40.50.720">
    <property type="entry name" value="NAD(P)-binding Rossmann-like Domain"/>
    <property type="match status" value="1"/>
</dbReference>
<dbReference type="GO" id="GO:0016491">
    <property type="term" value="F:oxidoreductase activity"/>
    <property type="evidence" value="ECO:0007669"/>
    <property type="project" value="UniProtKB-KW"/>
</dbReference>
<evidence type="ECO:0000256" key="2">
    <source>
        <dbReference type="ARBA" id="ARBA00022857"/>
    </source>
</evidence>
<comment type="similarity">
    <text evidence="1">Belongs to the short-chain dehydrogenases/reductases (SDR) family.</text>
</comment>
<gene>
    <name evidence="4" type="ORF">B0T11DRAFT_93869</name>
</gene>
<proteinExistence type="inferred from homology"/>
<protein>
    <submittedName>
        <fullName evidence="4">Uncharacterized protein</fullName>
    </submittedName>
</protein>
<dbReference type="SUPFAM" id="SSF51735">
    <property type="entry name" value="NAD(P)-binding Rossmann-fold domains"/>
    <property type="match status" value="1"/>
</dbReference>
<dbReference type="InterPro" id="IPR036291">
    <property type="entry name" value="NAD(P)-bd_dom_sf"/>
</dbReference>
<dbReference type="AlphaFoldDB" id="A0A8K0TJ48"/>
<evidence type="ECO:0000256" key="1">
    <source>
        <dbReference type="ARBA" id="ARBA00006484"/>
    </source>
</evidence>